<accession>A0A373FET2</accession>
<dbReference type="AlphaFoldDB" id="A0A373FET2"/>
<keyword evidence="2" id="KW-1185">Reference proteome</keyword>
<dbReference type="Proteomes" id="UP000261948">
    <property type="component" value="Unassembled WGS sequence"/>
</dbReference>
<organism evidence="1 2">
    <name type="scientific">Comamonas testosteroni</name>
    <name type="common">Pseudomonas testosteroni</name>
    <dbReference type="NCBI Taxonomy" id="285"/>
    <lineage>
        <taxon>Bacteria</taxon>
        <taxon>Pseudomonadati</taxon>
        <taxon>Pseudomonadota</taxon>
        <taxon>Betaproteobacteria</taxon>
        <taxon>Burkholderiales</taxon>
        <taxon>Comamonadaceae</taxon>
        <taxon>Comamonas</taxon>
    </lineage>
</organism>
<dbReference type="EMBL" id="QURR01000022">
    <property type="protein sequence ID" value="RGE42653.1"/>
    <property type="molecule type" value="Genomic_DNA"/>
</dbReference>
<proteinExistence type="predicted"/>
<sequence>MNENENENGNDSDSDDNWLEQHSIHCSSCKSELLLMEPSPFQNGYYLQCDNCARRVDVSVYDSVFQEIEARLKARHGPEEMDSRYLELVMPEVEARLRPCACSGHFKYHTALRCLHCSAVLSGAPEGFNLWFPDDEANFERYDAMLNALIQSEDIWRET</sequence>
<evidence type="ECO:0000313" key="1">
    <source>
        <dbReference type="EMBL" id="RGE42653.1"/>
    </source>
</evidence>
<comment type="caution">
    <text evidence="1">The sequence shown here is derived from an EMBL/GenBank/DDBJ whole genome shotgun (WGS) entry which is preliminary data.</text>
</comment>
<dbReference type="OrthoDB" id="3373629at2"/>
<reference evidence="1 2" key="1">
    <citation type="submission" date="2018-08" db="EMBL/GenBank/DDBJ databases">
        <title>Comamonas testosteroni strain SWCO2.</title>
        <authorList>
            <person name="Jiang N."/>
            <person name="Zhang X.Z."/>
        </authorList>
    </citation>
    <scope>NUCLEOTIDE SEQUENCE [LARGE SCALE GENOMIC DNA]</scope>
    <source>
        <strain evidence="1 2">SWCO2</strain>
    </source>
</reference>
<name>A0A373FET2_COMTE</name>
<protein>
    <submittedName>
        <fullName evidence="1">Uncharacterized protein</fullName>
    </submittedName>
</protein>
<evidence type="ECO:0000313" key="2">
    <source>
        <dbReference type="Proteomes" id="UP000261948"/>
    </source>
</evidence>
<gene>
    <name evidence="1" type="ORF">DZC30_16180</name>
</gene>